<dbReference type="GeneID" id="29002504"/>
<gene>
    <name evidence="2" type="ORF">PHYBLDRAFT_66183</name>
</gene>
<dbReference type="OrthoDB" id="2261218at2759"/>
<accession>A0A167L4U2</accession>
<dbReference type="InParanoid" id="A0A167L4U2"/>
<proteinExistence type="predicted"/>
<dbReference type="Gene3D" id="2.30.29.30">
    <property type="entry name" value="Pleckstrin-homology domain (PH domain)/Phosphotyrosine-binding domain (PTB)"/>
    <property type="match status" value="1"/>
</dbReference>
<evidence type="ECO:0000256" key="1">
    <source>
        <dbReference type="SAM" id="MobiDB-lite"/>
    </source>
</evidence>
<sequence length="502" mass="57154">MFNSIRTNPIMQSPYVSQHRTRPGFLGHIRPSPSFRDFSLPSATSIKTFFGRSFTHLGSAAQVGISTEESPMPERTKSKLGSRNTEKKPNNQDKIQTKNINANTNTNTNMNTSTNMNMNTSTNKSKNKNKNNSRLPSEPLMYYNGPYETLDQLPEDKLQWIKDSSPAEGVGIPQLSAHSLYPIVLRKPHKEYTRPSEIQYADGKQAKAMFYLQVLQVIAKNHAKPSHFRCSVEYDRSIFVGSFGSSEKCGKNTIQTELEETFLCDIDEPSSITLKVYAQPRTMLHRISHRAPEECVGQHRFDATLEYSDKKLRRYTIGDGETSGSGAATYQVLVVFGTYVSHQAQTLLTNRPVFSGYMTLYARGQRSAKWNRYWAVLYSTDLRLYDFETKETRPPLETIPLACFLYGFRPPVDDDDGQVDVGAHGLALQFSKLAALSQEAEGEKEKEEDEDVWFECRVYILPDSVQMSREWENAFEYVRSLLTGFRDTVVMPPQLVPSRFLW</sequence>
<protein>
    <recommendedName>
        <fullName evidence="4">PH domain-containing protein</fullName>
    </recommendedName>
</protein>
<dbReference type="VEuPathDB" id="FungiDB:PHYBLDRAFT_66183"/>
<reference evidence="3" key="1">
    <citation type="submission" date="2015-06" db="EMBL/GenBank/DDBJ databases">
        <title>Expansion of signal transduction pathways in fungi by whole-genome duplication.</title>
        <authorList>
            <consortium name="DOE Joint Genome Institute"/>
            <person name="Corrochano L.M."/>
            <person name="Kuo A."/>
            <person name="Marcet-Houben M."/>
            <person name="Polaino S."/>
            <person name="Salamov A."/>
            <person name="Villalobos J.M."/>
            <person name="Alvarez M.I."/>
            <person name="Avalos J."/>
            <person name="Benito E.P."/>
            <person name="Benoit I."/>
            <person name="Burger G."/>
            <person name="Camino L.P."/>
            <person name="Canovas D."/>
            <person name="Cerda-Olmedo E."/>
            <person name="Cheng J.-F."/>
            <person name="Dominguez A."/>
            <person name="Elias M."/>
            <person name="Eslava A.P."/>
            <person name="Glaser F."/>
            <person name="Grimwood J."/>
            <person name="Gutierrez G."/>
            <person name="Heitman J."/>
            <person name="Henrissat B."/>
            <person name="Iturriaga E.A."/>
            <person name="Lang B.F."/>
            <person name="Lavin J.L."/>
            <person name="Lee S."/>
            <person name="Li W."/>
            <person name="Lindquist E."/>
            <person name="Lopez-Garcia S."/>
            <person name="Luque E.M."/>
            <person name="Marcos A.T."/>
            <person name="Martin J."/>
            <person name="McCluskey K."/>
            <person name="Medina H.R."/>
            <person name="Miralles-Duran A."/>
            <person name="Miyazaki A."/>
            <person name="Munoz-Torres E."/>
            <person name="Oguiza J.A."/>
            <person name="Ohm R."/>
            <person name="Olmedo M."/>
            <person name="Orejas M."/>
            <person name="Ortiz-Castellanos L."/>
            <person name="Pisabarro A.G."/>
            <person name="Rodriguez-Romero J."/>
            <person name="Ruiz-Herrera J."/>
            <person name="Ruiz-Vazquez R."/>
            <person name="Sanz C."/>
            <person name="Schackwitz W."/>
            <person name="Schmutz J."/>
            <person name="Shahriari M."/>
            <person name="Shelest E."/>
            <person name="Silva-Franco F."/>
            <person name="Soanes D."/>
            <person name="Syed K."/>
            <person name="Tagua V.G."/>
            <person name="Talbot N.J."/>
            <person name="Thon M."/>
            <person name="De vries R.P."/>
            <person name="Wiebenga A."/>
            <person name="Yadav J.S."/>
            <person name="Braun E.L."/>
            <person name="Baker S."/>
            <person name="Garre V."/>
            <person name="Horwitz B."/>
            <person name="Torres-Martinez S."/>
            <person name="Idnurm A."/>
            <person name="Herrera-Estrella A."/>
            <person name="Gabaldon T."/>
            <person name="Grigoriev I.V."/>
        </authorList>
    </citation>
    <scope>NUCLEOTIDE SEQUENCE [LARGE SCALE GENOMIC DNA]</scope>
    <source>
        <strain evidence="3">NRRL 1555(-)</strain>
    </source>
</reference>
<evidence type="ECO:0000313" key="3">
    <source>
        <dbReference type="Proteomes" id="UP000077315"/>
    </source>
</evidence>
<dbReference type="SUPFAM" id="SSF50729">
    <property type="entry name" value="PH domain-like"/>
    <property type="match status" value="1"/>
</dbReference>
<organism evidence="2 3">
    <name type="scientific">Phycomyces blakesleeanus (strain ATCC 8743b / DSM 1359 / FGSC 10004 / NBRC 33097 / NRRL 1555)</name>
    <dbReference type="NCBI Taxonomy" id="763407"/>
    <lineage>
        <taxon>Eukaryota</taxon>
        <taxon>Fungi</taxon>
        <taxon>Fungi incertae sedis</taxon>
        <taxon>Mucoromycota</taxon>
        <taxon>Mucoromycotina</taxon>
        <taxon>Mucoromycetes</taxon>
        <taxon>Mucorales</taxon>
        <taxon>Phycomycetaceae</taxon>
        <taxon>Phycomyces</taxon>
    </lineage>
</organism>
<evidence type="ECO:0008006" key="4">
    <source>
        <dbReference type="Google" id="ProtNLM"/>
    </source>
</evidence>
<dbReference type="InterPro" id="IPR011993">
    <property type="entry name" value="PH-like_dom_sf"/>
</dbReference>
<name>A0A167L4U2_PHYB8</name>
<dbReference type="RefSeq" id="XP_018287635.1">
    <property type="nucleotide sequence ID" value="XM_018441598.1"/>
</dbReference>
<dbReference type="Proteomes" id="UP000077315">
    <property type="component" value="Unassembled WGS sequence"/>
</dbReference>
<keyword evidence="3" id="KW-1185">Reference proteome</keyword>
<dbReference type="AlphaFoldDB" id="A0A167L4U2"/>
<feature type="compositionally biased region" description="Low complexity" evidence="1">
    <location>
        <begin position="97"/>
        <end position="124"/>
    </location>
</feature>
<evidence type="ECO:0000313" key="2">
    <source>
        <dbReference type="EMBL" id="OAD69595.1"/>
    </source>
</evidence>
<dbReference type="EMBL" id="KV440991">
    <property type="protein sequence ID" value="OAD69595.1"/>
    <property type="molecule type" value="Genomic_DNA"/>
</dbReference>
<feature type="region of interest" description="Disordered" evidence="1">
    <location>
        <begin position="64"/>
        <end position="138"/>
    </location>
</feature>
<dbReference type="STRING" id="763407.A0A167L4U2"/>